<dbReference type="InParanoid" id="A0A1B7MMB7"/>
<protein>
    <submittedName>
        <fullName evidence="2">Uncharacterized protein</fullName>
    </submittedName>
</protein>
<feature type="transmembrane region" description="Helical" evidence="1">
    <location>
        <begin position="12"/>
        <end position="34"/>
    </location>
</feature>
<keyword evidence="1" id="KW-1133">Transmembrane helix</keyword>
<name>A0A1B7MMB7_9AGAM</name>
<dbReference type="EMBL" id="KV448714">
    <property type="protein sequence ID" value="OAX33744.1"/>
    <property type="molecule type" value="Genomic_DNA"/>
</dbReference>
<evidence type="ECO:0000256" key="1">
    <source>
        <dbReference type="SAM" id="Phobius"/>
    </source>
</evidence>
<sequence length="49" mass="5353">MVPELWNEADSLDVLVAFLLLQGGVSPLLVPGLWNEADSFDVLLAFLPQ</sequence>
<keyword evidence="1" id="KW-0472">Membrane</keyword>
<evidence type="ECO:0000313" key="3">
    <source>
        <dbReference type="Proteomes" id="UP000092154"/>
    </source>
</evidence>
<dbReference type="AlphaFoldDB" id="A0A1B7MMB7"/>
<evidence type="ECO:0000313" key="2">
    <source>
        <dbReference type="EMBL" id="OAX33744.1"/>
    </source>
</evidence>
<gene>
    <name evidence="2" type="ORF">K503DRAFT_804128</name>
</gene>
<accession>A0A1B7MMB7</accession>
<keyword evidence="3" id="KW-1185">Reference proteome</keyword>
<keyword evidence="1" id="KW-0812">Transmembrane</keyword>
<organism evidence="2 3">
    <name type="scientific">Rhizopogon vinicolor AM-OR11-026</name>
    <dbReference type="NCBI Taxonomy" id="1314800"/>
    <lineage>
        <taxon>Eukaryota</taxon>
        <taxon>Fungi</taxon>
        <taxon>Dikarya</taxon>
        <taxon>Basidiomycota</taxon>
        <taxon>Agaricomycotina</taxon>
        <taxon>Agaricomycetes</taxon>
        <taxon>Agaricomycetidae</taxon>
        <taxon>Boletales</taxon>
        <taxon>Suillineae</taxon>
        <taxon>Rhizopogonaceae</taxon>
        <taxon>Rhizopogon</taxon>
    </lineage>
</organism>
<dbReference type="Proteomes" id="UP000092154">
    <property type="component" value="Unassembled WGS sequence"/>
</dbReference>
<proteinExistence type="predicted"/>
<reference evidence="2 3" key="1">
    <citation type="submission" date="2016-06" db="EMBL/GenBank/DDBJ databases">
        <title>Comparative genomics of the ectomycorrhizal sister species Rhizopogon vinicolor and Rhizopogon vesiculosus (Basidiomycota: Boletales) reveals a divergence of the mating type B locus.</title>
        <authorList>
            <consortium name="DOE Joint Genome Institute"/>
            <person name="Mujic A.B."/>
            <person name="Kuo A."/>
            <person name="Tritt A."/>
            <person name="Lipzen A."/>
            <person name="Chen C."/>
            <person name="Johnson J."/>
            <person name="Sharma A."/>
            <person name="Barry K."/>
            <person name="Grigoriev I.V."/>
            <person name="Spatafora J.W."/>
        </authorList>
    </citation>
    <scope>NUCLEOTIDE SEQUENCE [LARGE SCALE GENOMIC DNA]</scope>
    <source>
        <strain evidence="2 3">AM-OR11-026</strain>
    </source>
</reference>